<dbReference type="AlphaFoldDB" id="A0A0Q9YMN3"/>
<reference evidence="2" key="3">
    <citation type="submission" date="2021-06" db="EMBL/GenBank/DDBJ databases">
        <title>Genomic Description and Analysis of Intracellular Bacteria, Candidatus Berkiella cookevillensis and Candidatus Berkiella aquae.</title>
        <authorList>
            <person name="Kidane D.T."/>
            <person name="Mehari Y.T."/>
            <person name="Rice F.C."/>
            <person name="Arivett B.A."/>
            <person name="Farone A.L."/>
            <person name="Berk S.G."/>
            <person name="Farone M.B."/>
        </authorList>
    </citation>
    <scope>NUCLEOTIDE SEQUENCE</scope>
    <source>
        <strain evidence="2">HT99</strain>
    </source>
</reference>
<dbReference type="Proteomes" id="UP000051497">
    <property type="component" value="Unassembled WGS sequence"/>
</dbReference>
<comment type="caution">
    <text evidence="1">The sequence shown here is derived from an EMBL/GenBank/DDBJ whole genome shotgun (WGS) entry which is preliminary data.</text>
</comment>
<dbReference type="RefSeq" id="WP_075066313.1">
    <property type="nucleotide sequence ID" value="NZ_LKAJ02000001.1"/>
</dbReference>
<dbReference type="STRING" id="295108.HT99x_01685"/>
<dbReference type="EMBL" id="LKAJ02000001">
    <property type="protein sequence ID" value="MCS5711203.1"/>
    <property type="molecule type" value="Genomic_DNA"/>
</dbReference>
<protein>
    <submittedName>
        <fullName evidence="1">Uncharacterized protein</fullName>
    </submittedName>
</protein>
<evidence type="ECO:0000313" key="1">
    <source>
        <dbReference type="EMBL" id="KRG21129.1"/>
    </source>
</evidence>
<proteinExistence type="predicted"/>
<reference evidence="1" key="1">
    <citation type="submission" date="2015-09" db="EMBL/GenBank/DDBJ databases">
        <title>Draft Genome Sequences of Two Novel Amoeba-resistant Intranuclear Bacteria, Candidatus Berkiella cookevillensis and Candidatus Berkiella aquae.</title>
        <authorList>
            <person name="Mehari Y.T."/>
            <person name="Arivett B.A."/>
            <person name="Farone A.L."/>
            <person name="Gunderson J.H."/>
            <person name="Farone M.B."/>
        </authorList>
    </citation>
    <scope>NUCLEOTIDE SEQUENCE [LARGE SCALE GENOMIC DNA]</scope>
    <source>
        <strain evidence="1">HT99</strain>
    </source>
</reference>
<evidence type="ECO:0000313" key="2">
    <source>
        <dbReference type="EMBL" id="MCS5711203.1"/>
    </source>
</evidence>
<sequence>MLLSPIFSRTFLSDNHHGNVAAIHYGSKEWLKVNSTIDWATQDNRQWISAGSSHKREHLLFDENSELIQDIKDYAVLKCRSSLTHDIPAILSIVNAVVNELTTEPNKTVREVEAELDNKLRDYILKQNTPTGEPIIITMDELIRNKLLVCRHKALLVASILGELVKRQILPPGIVRQYRSTLVNDAGKAIGAHTWAVFRDQKTNDLWICDPRARYVENVTTHQADVEERFYGRFVIERMMQRLNQLDVTEDKKPNDHFMGYFPRLVAHFNLMSIPAPSPLRRSEPPISFLQDNVHLEYRQIEAGNNRTTRFFKHIGKKCSSKAETRFHQLIRMSDLFKKLSNNTELPNSEKAKILYAYLQTIRMNIADENNTFYSSLAELCNYYINELCSFSLEIGDIGLFTEIELNIATRLEYNQQANDMISGKLIDINNMRFGGEVSMA</sequence>
<dbReference type="OrthoDB" id="5654221at2"/>
<name>A0A0Q9YMN3_9GAMM</name>
<organism evidence="1">
    <name type="scientific">Candidatus Berkiella aquae</name>
    <dbReference type="NCBI Taxonomy" id="295108"/>
    <lineage>
        <taxon>Bacteria</taxon>
        <taxon>Pseudomonadati</taxon>
        <taxon>Pseudomonadota</taxon>
        <taxon>Gammaproteobacteria</taxon>
        <taxon>Candidatus Berkiellales</taxon>
        <taxon>Candidatus Berkiellaceae</taxon>
        <taxon>Candidatus Berkiella</taxon>
    </lineage>
</organism>
<gene>
    <name evidence="2" type="ORF">HT99x_007140</name>
    <name evidence="1" type="ORF">HT99x_01685</name>
</gene>
<keyword evidence="3" id="KW-1185">Reference proteome</keyword>
<accession>A0A0Q9YMN3</accession>
<dbReference type="EMBL" id="LKAJ01000006">
    <property type="protein sequence ID" value="KRG21129.1"/>
    <property type="molecule type" value="Genomic_DNA"/>
</dbReference>
<reference evidence="2" key="2">
    <citation type="journal article" date="2016" name="Genome Announc.">
        <title>Draft Genome Sequences of Two Novel Amoeba-Resistant Intranuclear Bacteria, 'Candidatus Berkiella cookevillensis' and 'Candidatus Berkiella aquae'.</title>
        <authorList>
            <person name="Mehari Y.T."/>
            <person name="Arivett B.A."/>
            <person name="Farone A.L."/>
            <person name="Gunderson J.H."/>
            <person name="Farone M.B."/>
        </authorList>
    </citation>
    <scope>NUCLEOTIDE SEQUENCE</scope>
    <source>
        <strain evidence="2">HT99</strain>
    </source>
</reference>
<evidence type="ECO:0000313" key="3">
    <source>
        <dbReference type="Proteomes" id="UP000051497"/>
    </source>
</evidence>